<dbReference type="Proteomes" id="UP000291422">
    <property type="component" value="Unassembled WGS sequence"/>
</dbReference>
<organism evidence="3 4">
    <name type="scientific">Alternaria alternata</name>
    <name type="common">Alternaria rot fungus</name>
    <name type="synonym">Torula alternata</name>
    <dbReference type="NCBI Taxonomy" id="5599"/>
    <lineage>
        <taxon>Eukaryota</taxon>
        <taxon>Fungi</taxon>
        <taxon>Dikarya</taxon>
        <taxon>Ascomycota</taxon>
        <taxon>Pezizomycotina</taxon>
        <taxon>Dothideomycetes</taxon>
        <taxon>Pleosporomycetidae</taxon>
        <taxon>Pleosporales</taxon>
        <taxon>Pleosporineae</taxon>
        <taxon>Pleosporaceae</taxon>
        <taxon>Alternaria</taxon>
        <taxon>Alternaria sect. Alternaria</taxon>
        <taxon>Alternaria alternata complex</taxon>
    </lineage>
</organism>
<protein>
    <submittedName>
        <fullName evidence="3">Uncharacterized protein</fullName>
    </submittedName>
</protein>
<gene>
    <name evidence="3" type="ORF">AA0117_g4477</name>
</gene>
<proteinExistence type="predicted"/>
<dbReference type="VEuPathDB" id="FungiDB:CC77DRAFT_192210"/>
<accession>A0A4V1WSA7</accession>
<feature type="region of interest" description="Disordered" evidence="1">
    <location>
        <begin position="134"/>
        <end position="155"/>
    </location>
</feature>
<keyword evidence="2" id="KW-0732">Signal</keyword>
<name>A0A4V1WSA7_ALTAL</name>
<reference evidence="4" key="1">
    <citation type="journal article" date="2019" name="bioRxiv">
        <title>Genomics, evolutionary history and diagnostics of the Alternaria alternata species group including apple and Asian pear pathotypes.</title>
        <authorList>
            <person name="Armitage A.D."/>
            <person name="Cockerton H.M."/>
            <person name="Sreenivasaprasad S."/>
            <person name="Woodhall J.W."/>
            <person name="Lane C.R."/>
            <person name="Harrison R.J."/>
            <person name="Clarkson J.P."/>
        </authorList>
    </citation>
    <scope>NUCLEOTIDE SEQUENCE [LARGE SCALE GENOMIC DNA]</scope>
    <source>
        <strain evidence="4">FERA 1177</strain>
    </source>
</reference>
<feature type="signal peptide" evidence="2">
    <location>
        <begin position="1"/>
        <end position="17"/>
    </location>
</feature>
<sequence>MLFKNLAILAAAGIAVAEFAIITTPIPTNLGEVLTNADGYASSVLNEVSMGLASLTQGSALSAAASAHKGLASFVATASYSIPSEVTKVGALETFSETPAWYSALPSDIKSYYDSYNAEVQRLVNQAILGENGTTASTTRSGSGSATGASASAGPNETGAAMGNMVGMMGAGVAAAFAGVMAL</sequence>
<dbReference type="AlphaFoldDB" id="A0A4V1WSA7"/>
<evidence type="ECO:0000313" key="3">
    <source>
        <dbReference type="EMBL" id="RYN78582.1"/>
    </source>
</evidence>
<evidence type="ECO:0000256" key="2">
    <source>
        <dbReference type="SAM" id="SignalP"/>
    </source>
</evidence>
<comment type="caution">
    <text evidence="3">The sequence shown here is derived from an EMBL/GenBank/DDBJ whole genome shotgun (WGS) entry which is preliminary data.</text>
</comment>
<dbReference type="EMBL" id="PDXD01000007">
    <property type="protein sequence ID" value="RYN78582.1"/>
    <property type="molecule type" value="Genomic_DNA"/>
</dbReference>
<evidence type="ECO:0000256" key="1">
    <source>
        <dbReference type="SAM" id="MobiDB-lite"/>
    </source>
</evidence>
<evidence type="ECO:0000313" key="4">
    <source>
        <dbReference type="Proteomes" id="UP000291422"/>
    </source>
</evidence>
<feature type="chain" id="PRO_5020762078" evidence="2">
    <location>
        <begin position="18"/>
        <end position="183"/>
    </location>
</feature>